<dbReference type="InterPro" id="IPR012338">
    <property type="entry name" value="Beta-lactam/transpept-like"/>
</dbReference>
<dbReference type="InterPro" id="IPR001466">
    <property type="entry name" value="Beta-lactam-related"/>
</dbReference>
<dbReference type="Pfam" id="PF00144">
    <property type="entry name" value="Beta-lactamase"/>
    <property type="match status" value="1"/>
</dbReference>
<dbReference type="AlphaFoldDB" id="A0A8H4Q543"/>
<reference evidence="4 5" key="1">
    <citation type="journal article" date="2020" name="G3 (Bethesda)">
        <title>Genetic Underpinnings of Host Manipulation by Ophiocordyceps as Revealed by Comparative Transcriptomics.</title>
        <authorList>
            <person name="Will I."/>
            <person name="Das B."/>
            <person name="Trinh T."/>
            <person name="Brachmann A."/>
            <person name="Ohm R.A."/>
            <person name="de Bekker C."/>
        </authorList>
    </citation>
    <scope>NUCLEOTIDE SEQUENCE [LARGE SCALE GENOMIC DNA]</scope>
    <source>
        <strain evidence="4 5">EC05</strain>
    </source>
</reference>
<dbReference type="EMBL" id="JAACLJ010000005">
    <property type="protein sequence ID" value="KAF4585838.1"/>
    <property type="molecule type" value="Genomic_DNA"/>
</dbReference>
<dbReference type="GO" id="GO:0016746">
    <property type="term" value="F:acyltransferase activity"/>
    <property type="evidence" value="ECO:0007669"/>
    <property type="project" value="UniProtKB-KW"/>
</dbReference>
<dbReference type="InterPro" id="IPR050789">
    <property type="entry name" value="Diverse_Enzym_Activities"/>
</dbReference>
<dbReference type="Proteomes" id="UP000562929">
    <property type="component" value="Unassembled WGS sequence"/>
</dbReference>
<evidence type="ECO:0000313" key="4">
    <source>
        <dbReference type="EMBL" id="KAF4585838.1"/>
    </source>
</evidence>
<accession>A0A8H4Q543</accession>
<organism evidence="4 5">
    <name type="scientific">Ophiocordyceps camponoti-floridani</name>
    <dbReference type="NCBI Taxonomy" id="2030778"/>
    <lineage>
        <taxon>Eukaryota</taxon>
        <taxon>Fungi</taxon>
        <taxon>Dikarya</taxon>
        <taxon>Ascomycota</taxon>
        <taxon>Pezizomycotina</taxon>
        <taxon>Sordariomycetes</taxon>
        <taxon>Hypocreomycetidae</taxon>
        <taxon>Hypocreales</taxon>
        <taxon>Ophiocordycipitaceae</taxon>
        <taxon>Ophiocordyceps</taxon>
    </lineage>
</organism>
<protein>
    <submittedName>
        <fullName evidence="4">Acyltransferase LovD</fullName>
    </submittedName>
</protein>
<evidence type="ECO:0000313" key="5">
    <source>
        <dbReference type="Proteomes" id="UP000562929"/>
    </source>
</evidence>
<keyword evidence="4" id="KW-0012">Acyltransferase</keyword>
<sequence>MKMERLDDILRAHVAEGEDTADKLLGAAFVVLNKDGIVYQGAAGRINFDTASRPFDVDSFTWLASVTKLVTATCVMQLVEAGTIGLDDDVHAPVLEDNVIPITLRMLLTHTVGACYSPLHPCLAKWCEKVGHPTRWTDWSIGDISKPLVLMPGQGWIYGTGLDWAGLVLERVTGQGLGEYMQVHVFDPLTMSDTGFWPEKLPQTASRSVAWCRRRAGSSTLEPTERITPATHEMESGGGGLYSTARDCARFLGSFLDGRLVSEATMRLMFSPQLNAVQRKALNETVYRPDPQHAMGTEFPKGLKLDHGISGVINMEDVPGKRLKGSLTWGGICNSRWWIDRQTGIAAVFIVNILDTGDAVLFRLYDALERAVYADA</sequence>
<feature type="domain" description="Beta-lactamase-related" evidence="3">
    <location>
        <begin position="19"/>
        <end position="358"/>
    </location>
</feature>
<dbReference type="SUPFAM" id="SSF56601">
    <property type="entry name" value="beta-lactamase/transpeptidase-like"/>
    <property type="match status" value="1"/>
</dbReference>
<comment type="similarity">
    <text evidence="1">Belongs to the class-A beta-lactamase family.</text>
</comment>
<keyword evidence="2" id="KW-0378">Hydrolase</keyword>
<gene>
    <name evidence="4" type="ORF">GQ602_005143</name>
</gene>
<evidence type="ECO:0000256" key="2">
    <source>
        <dbReference type="ARBA" id="ARBA00022801"/>
    </source>
</evidence>
<keyword evidence="4" id="KW-0808">Transferase</keyword>
<evidence type="ECO:0000259" key="3">
    <source>
        <dbReference type="Pfam" id="PF00144"/>
    </source>
</evidence>
<evidence type="ECO:0000256" key="1">
    <source>
        <dbReference type="ARBA" id="ARBA00009009"/>
    </source>
</evidence>
<dbReference type="PANTHER" id="PTHR43283:SF17">
    <property type="entry name" value="(LOVD), PUTATIVE (AFU_ORTHOLOGUE AFUA_5G00920)-RELATED"/>
    <property type="match status" value="1"/>
</dbReference>
<name>A0A8H4Q543_9HYPO</name>
<dbReference type="Gene3D" id="3.40.710.10">
    <property type="entry name" value="DD-peptidase/beta-lactamase superfamily"/>
    <property type="match status" value="1"/>
</dbReference>
<dbReference type="PANTHER" id="PTHR43283">
    <property type="entry name" value="BETA-LACTAMASE-RELATED"/>
    <property type="match status" value="1"/>
</dbReference>
<dbReference type="OrthoDB" id="428260at2759"/>
<comment type="caution">
    <text evidence="4">The sequence shown here is derived from an EMBL/GenBank/DDBJ whole genome shotgun (WGS) entry which is preliminary data.</text>
</comment>
<dbReference type="GO" id="GO:0016787">
    <property type="term" value="F:hydrolase activity"/>
    <property type="evidence" value="ECO:0007669"/>
    <property type="project" value="UniProtKB-KW"/>
</dbReference>
<keyword evidence="5" id="KW-1185">Reference proteome</keyword>
<proteinExistence type="inferred from homology"/>